<dbReference type="Proteomes" id="UP000037175">
    <property type="component" value="Unassembled WGS sequence"/>
</dbReference>
<dbReference type="PANTHER" id="PTHR45633">
    <property type="entry name" value="60 KDA HEAT SHOCK PROTEIN, MITOCHONDRIAL"/>
    <property type="match status" value="1"/>
</dbReference>
<keyword evidence="5 6" id="KW-0413">Isomerase</keyword>
<dbReference type="Gene3D" id="3.30.260.10">
    <property type="entry name" value="TCP-1-like chaperonin intermediate domain"/>
    <property type="match status" value="1"/>
</dbReference>
<evidence type="ECO:0000313" key="9">
    <source>
        <dbReference type="EMBL" id="KNZ69007.1"/>
    </source>
</evidence>
<comment type="function">
    <text evidence="6 8">Together with its co-chaperonin GroES, plays an essential role in assisting protein folding. The GroEL-GroES system forms a nano-cage that allows encapsulation of the non-native substrate proteins and provides a physical environment optimized to promote and accelerate protein folding.</text>
</comment>
<comment type="caution">
    <text evidence="9">The sequence shown here is derived from an EMBL/GenBank/DDBJ whole genome shotgun (WGS) entry which is preliminary data.</text>
</comment>
<accession>A0A0L6W0A8</accession>
<dbReference type="Gene3D" id="1.10.560.10">
    <property type="entry name" value="GroEL-like equatorial domain"/>
    <property type="match status" value="1"/>
</dbReference>
<protein>
    <recommendedName>
        <fullName evidence="6">Chaperonin GroEL</fullName>
        <ecNumber evidence="6">5.6.1.7</ecNumber>
    </recommendedName>
    <alternativeName>
        <fullName evidence="6">60 kDa chaperonin</fullName>
    </alternativeName>
    <alternativeName>
        <fullName evidence="6">Chaperonin-60</fullName>
        <shortName evidence="6">Cpn60</shortName>
    </alternativeName>
</protein>
<dbReference type="GO" id="GO:0016853">
    <property type="term" value="F:isomerase activity"/>
    <property type="evidence" value="ECO:0007669"/>
    <property type="project" value="UniProtKB-KW"/>
</dbReference>
<dbReference type="PATRIC" id="fig|281456.6.peg.2506"/>
<comment type="similarity">
    <text evidence="1 6 7">Belongs to the chaperonin (HSP60) family.</text>
</comment>
<dbReference type="NCBIfam" id="NF000592">
    <property type="entry name" value="PRK00013.1"/>
    <property type="match status" value="1"/>
</dbReference>
<comment type="subcellular location">
    <subcellularLocation>
        <location evidence="6">Cytoplasm</location>
    </subcellularLocation>
</comment>
<keyword evidence="4 6" id="KW-0143">Chaperone</keyword>
<feature type="binding site" evidence="6">
    <location>
        <position position="492"/>
    </location>
    <ligand>
        <name>ATP</name>
        <dbReference type="ChEBI" id="CHEBI:30616"/>
    </ligand>
</feature>
<dbReference type="EC" id="5.6.1.7" evidence="6"/>
<evidence type="ECO:0000256" key="1">
    <source>
        <dbReference type="ARBA" id="ARBA00006607"/>
    </source>
</evidence>
<dbReference type="SUPFAM" id="SSF52029">
    <property type="entry name" value="GroEL apical domain-like"/>
    <property type="match status" value="1"/>
</dbReference>
<dbReference type="Gene3D" id="3.50.7.10">
    <property type="entry name" value="GroEL"/>
    <property type="match status" value="1"/>
</dbReference>
<keyword evidence="6" id="KW-0963">Cytoplasm</keyword>
<dbReference type="InterPro" id="IPR027410">
    <property type="entry name" value="TCP-1-like_intermed_sf"/>
</dbReference>
<dbReference type="SUPFAM" id="SSF54849">
    <property type="entry name" value="GroEL-intermediate domain like"/>
    <property type="match status" value="1"/>
</dbReference>
<evidence type="ECO:0000256" key="2">
    <source>
        <dbReference type="ARBA" id="ARBA00022741"/>
    </source>
</evidence>
<comment type="subunit">
    <text evidence="6 8">Forms a cylinder of 14 subunits composed of two heptameric rings stacked back-to-back. Interacts with the co-chaperonin GroES.</text>
</comment>
<dbReference type="NCBIfam" id="NF009487">
    <property type="entry name" value="PRK12849.1"/>
    <property type="match status" value="1"/>
</dbReference>
<dbReference type="NCBIfam" id="NF009488">
    <property type="entry name" value="PRK12850.1"/>
    <property type="match status" value="1"/>
</dbReference>
<dbReference type="GO" id="GO:0140662">
    <property type="term" value="F:ATP-dependent protein folding chaperone"/>
    <property type="evidence" value="ECO:0007669"/>
    <property type="project" value="InterPro"/>
</dbReference>
<evidence type="ECO:0000256" key="3">
    <source>
        <dbReference type="ARBA" id="ARBA00022840"/>
    </source>
</evidence>
<evidence type="ECO:0000313" key="10">
    <source>
        <dbReference type="Proteomes" id="UP000037175"/>
    </source>
</evidence>
<dbReference type="PROSITE" id="PS00296">
    <property type="entry name" value="CHAPERONINS_CPN60"/>
    <property type="match status" value="1"/>
</dbReference>
<feature type="binding site" evidence="6">
    <location>
        <position position="413"/>
    </location>
    <ligand>
        <name>ATP</name>
        <dbReference type="ChEBI" id="CHEBI:30616"/>
    </ligand>
</feature>
<dbReference type="NCBIfam" id="NF009489">
    <property type="entry name" value="PRK12851.1"/>
    <property type="match status" value="1"/>
</dbReference>
<dbReference type="HAMAP" id="MF_00600">
    <property type="entry name" value="CH60"/>
    <property type="match status" value="1"/>
</dbReference>
<dbReference type="NCBIfam" id="TIGR02348">
    <property type="entry name" value="GroEL"/>
    <property type="match status" value="1"/>
</dbReference>
<name>A0A0L6W0A8_9FIRM</name>
<organism evidence="9 10">
    <name type="scientific">Thermincola ferriacetica</name>
    <dbReference type="NCBI Taxonomy" id="281456"/>
    <lineage>
        <taxon>Bacteria</taxon>
        <taxon>Bacillati</taxon>
        <taxon>Bacillota</taxon>
        <taxon>Clostridia</taxon>
        <taxon>Eubacteriales</taxon>
        <taxon>Thermincolaceae</taxon>
        <taxon>Thermincola</taxon>
    </lineage>
</organism>
<proteinExistence type="inferred from homology"/>
<comment type="caution">
    <text evidence="6">Lacks conserved residue(s) required for the propagation of feature annotation.</text>
</comment>
<evidence type="ECO:0000256" key="7">
    <source>
        <dbReference type="RuleBase" id="RU000418"/>
    </source>
</evidence>
<dbReference type="GO" id="GO:0005737">
    <property type="term" value="C:cytoplasm"/>
    <property type="evidence" value="ECO:0007669"/>
    <property type="project" value="UniProtKB-SubCell"/>
</dbReference>
<feature type="binding site" evidence="6">
    <location>
        <begin position="29"/>
        <end position="32"/>
    </location>
    <ligand>
        <name>ATP</name>
        <dbReference type="ChEBI" id="CHEBI:30616"/>
    </ligand>
</feature>
<reference evidence="10" key="1">
    <citation type="submission" date="2015-07" db="EMBL/GenBank/DDBJ databases">
        <title>Complete Genome of Thermincola ferriacetica strain Z-0001T.</title>
        <authorList>
            <person name="Lusk B."/>
            <person name="Badalamenti J.P."/>
            <person name="Parameswaran P."/>
            <person name="Bond D.R."/>
            <person name="Torres C.I."/>
        </authorList>
    </citation>
    <scope>NUCLEOTIDE SEQUENCE [LARGE SCALE GENOMIC DNA]</scope>
    <source>
        <strain evidence="10">Z-0001</strain>
    </source>
</reference>
<evidence type="ECO:0000256" key="6">
    <source>
        <dbReference type="HAMAP-Rule" id="MF_00600"/>
    </source>
</evidence>
<dbReference type="InterPro" id="IPR002423">
    <property type="entry name" value="Cpn60/GroEL/TCP-1"/>
</dbReference>
<keyword evidence="2 6" id="KW-0547">Nucleotide-binding</keyword>
<evidence type="ECO:0000256" key="8">
    <source>
        <dbReference type="RuleBase" id="RU000419"/>
    </source>
</evidence>
<gene>
    <name evidence="6" type="primary">groEL</name>
    <name evidence="6" type="synonym">groL</name>
    <name evidence="9" type="ORF">Tfer_2368</name>
</gene>
<dbReference type="GO" id="GO:0051082">
    <property type="term" value="F:unfolded protein binding"/>
    <property type="evidence" value="ECO:0007669"/>
    <property type="project" value="UniProtKB-UniRule"/>
</dbReference>
<dbReference type="RefSeq" id="WP_013119663.1">
    <property type="nucleotide sequence ID" value="NZ_LGTE01000018.1"/>
</dbReference>
<keyword evidence="3 6" id="KW-0067">ATP-binding</keyword>
<feature type="binding site" evidence="6">
    <location>
        <begin position="86"/>
        <end position="90"/>
    </location>
    <ligand>
        <name>ATP</name>
        <dbReference type="ChEBI" id="CHEBI:30616"/>
    </ligand>
</feature>
<dbReference type="AlphaFoldDB" id="A0A0L6W0A8"/>
<evidence type="ECO:0000256" key="5">
    <source>
        <dbReference type="ARBA" id="ARBA00023235"/>
    </source>
</evidence>
<dbReference type="InterPro" id="IPR027409">
    <property type="entry name" value="GroEL-like_apical_dom_sf"/>
</dbReference>
<dbReference type="EMBL" id="LGTE01000018">
    <property type="protein sequence ID" value="KNZ69007.1"/>
    <property type="molecule type" value="Genomic_DNA"/>
</dbReference>
<dbReference type="InterPro" id="IPR001844">
    <property type="entry name" value="Cpn60/GroEL"/>
</dbReference>
<feature type="binding site" evidence="6">
    <location>
        <begin position="476"/>
        <end position="478"/>
    </location>
    <ligand>
        <name>ATP</name>
        <dbReference type="ChEBI" id="CHEBI:30616"/>
    </ligand>
</feature>
<dbReference type="InterPro" id="IPR018370">
    <property type="entry name" value="Chaperonin_Cpn60_CS"/>
</dbReference>
<dbReference type="SUPFAM" id="SSF48592">
    <property type="entry name" value="GroEL equatorial domain-like"/>
    <property type="match status" value="1"/>
</dbReference>
<dbReference type="CDD" id="cd03344">
    <property type="entry name" value="GroEL"/>
    <property type="match status" value="1"/>
</dbReference>
<dbReference type="InterPro" id="IPR027413">
    <property type="entry name" value="GROEL-like_equatorial_sf"/>
</dbReference>
<dbReference type="Pfam" id="PF00118">
    <property type="entry name" value="Cpn60_TCP1"/>
    <property type="match status" value="1"/>
</dbReference>
<dbReference type="PRINTS" id="PR00298">
    <property type="entry name" value="CHAPERONIN60"/>
</dbReference>
<keyword evidence="10" id="KW-1185">Reference proteome</keyword>
<dbReference type="FunFam" id="3.50.7.10:FF:000001">
    <property type="entry name" value="60 kDa chaperonin"/>
    <property type="match status" value="1"/>
</dbReference>
<dbReference type="GO" id="GO:0005524">
    <property type="term" value="F:ATP binding"/>
    <property type="evidence" value="ECO:0007669"/>
    <property type="project" value="UniProtKB-UniRule"/>
</dbReference>
<evidence type="ECO:0000256" key="4">
    <source>
        <dbReference type="ARBA" id="ARBA00023186"/>
    </source>
</evidence>
<dbReference type="GO" id="GO:0042026">
    <property type="term" value="P:protein refolding"/>
    <property type="evidence" value="ECO:0007669"/>
    <property type="project" value="UniProtKB-UniRule"/>
</dbReference>
<sequence>MAKEILFREEARRALERGVNALAEAVRVTLGPKGRNVVLDKKFGSPLITNDGVTIAREIELPDPFENMGAQLVKEVATKTNDVAGDGTTTATILAQAIIREGLKNVAAGANPMILKKGIEKAVNVTVEEIKKIAKPVEDKQAIAQVASISAADEEIGQLIAEAMEKVGKDGVITVEESKGLKTTLDVVEGMNFDRGYISPYMITDTDKMEAVLNDPYILITDKKISAIADILPVLEKVVQAGKPLLIIAEDVEGEALATLVVNKLRGTFTCVAVKAPGFGDRRKAMLEDIAILTGGQVASEEVGVKLDSVTIDMLGRARQVKVKKEETVIVGGQGKQENIEKRIAQIKTLIEETTSDFDREKLQERLAKLSGGVAVIEVGAATETEMKEKKLRIEDALNATRAAVEEGIVPGGGTAFISVIPALDKIEAEGDVKTGIDIVKKALEEPVRQIANNAGLEGSVIVEKVKEQPAGVGFNAATEEYVDMIAAGIVDPAKVTRSALQNAASIAAMLLTTETIVADKPEKENNAAGMPGGGMPPMM</sequence>